<evidence type="ECO:0000313" key="2">
    <source>
        <dbReference type="EMBL" id="MBJ7639666.1"/>
    </source>
</evidence>
<accession>A0A1T4J6T7</accession>
<keyword evidence="3" id="KW-1185">Reference proteome</keyword>
<name>A0A1T4J6T7_WEICO</name>
<gene>
    <name evidence="2" type="ORF">HAU20_09800</name>
    <name evidence="1" type="ORF">HAU43_01875</name>
</gene>
<evidence type="ECO:0000313" key="1">
    <source>
        <dbReference type="EMBL" id="MBJ7631854.1"/>
    </source>
</evidence>
<protein>
    <submittedName>
        <fullName evidence="2">Uncharacterized protein</fullName>
    </submittedName>
</protein>
<reference evidence="2 3" key="2">
    <citation type="journal article" date="2021" name="Int. J. Food Microbiol.">
        <title>Safety demonstration of a microbial species for use in the food chain: Weissella confusa.</title>
        <authorList>
            <person name="Bourdichon F."/>
            <person name="Patrone V."/>
            <person name="Fontana A."/>
            <person name="Milani G."/>
            <person name="Morelli L."/>
        </authorList>
    </citation>
    <scope>NUCLEOTIDE SEQUENCE [LARGE SCALE GENOMIC DNA]</scope>
    <source>
        <strain evidence="1">CCUG 30943</strain>
        <strain evidence="2 3">CCUG 43002</strain>
    </source>
</reference>
<organism evidence="2 3">
    <name type="scientific">Weissella confusa</name>
    <name type="common">Lactobacillus confusus</name>
    <dbReference type="NCBI Taxonomy" id="1583"/>
    <lineage>
        <taxon>Bacteria</taxon>
        <taxon>Bacillati</taxon>
        <taxon>Bacillota</taxon>
        <taxon>Bacilli</taxon>
        <taxon>Lactobacillales</taxon>
        <taxon>Lactobacillaceae</taxon>
        <taxon>Weissella</taxon>
    </lineage>
</organism>
<dbReference type="EMBL" id="JAAOCP010000013">
    <property type="protein sequence ID" value="MBJ7639666.1"/>
    <property type="molecule type" value="Genomic_DNA"/>
</dbReference>
<evidence type="ECO:0000313" key="3">
    <source>
        <dbReference type="Proteomes" id="UP000728106"/>
    </source>
</evidence>
<dbReference type="EMBL" id="JAAOCX010000002">
    <property type="protein sequence ID" value="MBJ7631854.1"/>
    <property type="molecule type" value="Genomic_DNA"/>
</dbReference>
<dbReference type="Proteomes" id="UP000728106">
    <property type="component" value="Unassembled WGS sequence"/>
</dbReference>
<dbReference type="RefSeq" id="WP_003607936.1">
    <property type="nucleotide sequence ID" value="NZ_ALXH01000043.1"/>
</dbReference>
<dbReference type="GeneID" id="57979906"/>
<dbReference type="Proteomes" id="UP000808038">
    <property type="component" value="Unassembled WGS sequence"/>
</dbReference>
<comment type="caution">
    <text evidence="2">The sequence shown here is derived from an EMBL/GenBank/DDBJ whole genome shotgun (WGS) entry which is preliminary data.</text>
</comment>
<reference evidence="2" key="1">
    <citation type="submission" date="2020-02" db="EMBL/GenBank/DDBJ databases">
        <authorList>
            <person name="Fontana A."/>
            <person name="Patrone V."/>
            <person name="Morelli L."/>
        </authorList>
    </citation>
    <scope>NUCLEOTIDE SEQUENCE</scope>
    <source>
        <strain evidence="1">CCUG 30943</strain>
        <strain evidence="2">CCUG 43002</strain>
    </source>
</reference>
<proteinExistence type="predicted"/>
<sequence>MILTGTKAWAKAVLKDAGVKRVMVAKRSTRLANASLSVLYREINRRGLN</sequence>
<dbReference type="AlphaFoldDB" id="A0A1T4J6T7"/>